<proteinExistence type="predicted"/>
<dbReference type="EMBL" id="VSSQ01000027">
    <property type="protein sequence ID" value="MPL65149.1"/>
    <property type="molecule type" value="Genomic_DNA"/>
</dbReference>
<sequence length="192" mass="21986">MRRYRWMVLIIIIAVLAVLFVWNNLYSQEALGKRISFQKGFEITQQDQVIEVNFVFQPAWIPEMDENETKQINHLVYQDYSSSVYLTSIFNHYDRNSDGGHIIASFEIKQNFNTKGGSYVSCYSVSERGFTPTIGRVTGYDNDHKLLEEDFGSVAGIGAGETFSIYLKTGELLDSPINIKIESLNLIQYVKD</sequence>
<dbReference type="AlphaFoldDB" id="A0A644TEK8"/>
<organism evidence="1">
    <name type="scientific">bioreactor metagenome</name>
    <dbReference type="NCBI Taxonomy" id="1076179"/>
    <lineage>
        <taxon>unclassified sequences</taxon>
        <taxon>metagenomes</taxon>
        <taxon>ecological metagenomes</taxon>
    </lineage>
</organism>
<protein>
    <submittedName>
        <fullName evidence="1">Uncharacterized protein</fullName>
    </submittedName>
</protein>
<accession>A0A644TEK8</accession>
<reference evidence="1" key="1">
    <citation type="submission" date="2019-08" db="EMBL/GenBank/DDBJ databases">
        <authorList>
            <person name="Kucharzyk K."/>
            <person name="Murdoch R.W."/>
            <person name="Higgins S."/>
            <person name="Loffler F."/>
        </authorList>
    </citation>
    <scope>NUCLEOTIDE SEQUENCE</scope>
</reference>
<gene>
    <name evidence="1" type="ORF">SDC9_10812</name>
</gene>
<name>A0A644TEK8_9ZZZZ</name>
<evidence type="ECO:0000313" key="1">
    <source>
        <dbReference type="EMBL" id="MPL65149.1"/>
    </source>
</evidence>
<comment type="caution">
    <text evidence="1">The sequence shown here is derived from an EMBL/GenBank/DDBJ whole genome shotgun (WGS) entry which is preliminary data.</text>
</comment>